<dbReference type="EMBL" id="MT631305">
    <property type="protein sequence ID" value="QNO48091.1"/>
    <property type="molecule type" value="Genomic_DNA"/>
</dbReference>
<evidence type="ECO:0000313" key="1">
    <source>
        <dbReference type="EMBL" id="QNO48091.1"/>
    </source>
</evidence>
<evidence type="ECO:0008006" key="3">
    <source>
        <dbReference type="Google" id="ProtNLM"/>
    </source>
</evidence>
<proteinExistence type="predicted"/>
<evidence type="ECO:0000313" key="2">
    <source>
        <dbReference type="EMBL" id="QNO48660.1"/>
    </source>
</evidence>
<organism evidence="1">
    <name type="scientific">Candidatus Methanogaster sp. ANME-2c ERB4</name>
    <dbReference type="NCBI Taxonomy" id="2759911"/>
    <lineage>
        <taxon>Archaea</taxon>
        <taxon>Methanobacteriati</taxon>
        <taxon>Methanobacteriota</taxon>
        <taxon>Stenosarchaea group</taxon>
        <taxon>Methanomicrobia</taxon>
        <taxon>Methanosarcinales</taxon>
        <taxon>ANME-2 cluster</taxon>
        <taxon>Candidatus Methanogasteraceae</taxon>
        <taxon>Candidatus Methanogaster</taxon>
    </lineage>
</organism>
<gene>
    <name evidence="2" type="ORF">LENKHJGJ_00031</name>
    <name evidence="1" type="ORF">PLFLKAMN_00005</name>
</gene>
<sequence>MKELNTLIPELRQIALNSGANELQQIPAGIVKTAAWVRFKCRYGCKAYGKHLSCPPYSPTHEETEKVLRDYENAALIEFVGLPKETSVDPRHIHHYLWDLIQAVHNTIYKLERHAFLSGYYKAFGFGAYPCALCETCLPEEGDIDFHTVKRLCRHPDMMRPSMEASGIDVYATVRAAGFELEVVTTFDETIKTFGLLLLD</sequence>
<name>A0A7G9YJA7_9EURY</name>
<accession>A0A7G9YJA7</accession>
<dbReference type="AlphaFoldDB" id="A0A7G9YJA7"/>
<dbReference type="EMBL" id="MT631357">
    <property type="protein sequence ID" value="QNO48660.1"/>
    <property type="molecule type" value="Genomic_DNA"/>
</dbReference>
<dbReference type="Pfam" id="PF10050">
    <property type="entry name" value="DUF2284"/>
    <property type="match status" value="1"/>
</dbReference>
<reference evidence="1" key="1">
    <citation type="submission" date="2020-06" db="EMBL/GenBank/DDBJ databases">
        <title>Unique genomic features of the anaerobic methanotrophic archaea.</title>
        <authorList>
            <person name="Chadwick G.L."/>
            <person name="Skennerton C.T."/>
            <person name="Laso-Perez R."/>
            <person name="Leu A.O."/>
            <person name="Speth D.R."/>
            <person name="Yu H."/>
            <person name="Morgan-Lang C."/>
            <person name="Hatzenpichler R."/>
            <person name="Goudeau D."/>
            <person name="Malmstrom R."/>
            <person name="Brazelton W.J."/>
            <person name="Woyke T."/>
            <person name="Hallam S.J."/>
            <person name="Tyson G.W."/>
            <person name="Wegener G."/>
            <person name="Boetius A."/>
            <person name="Orphan V."/>
        </authorList>
    </citation>
    <scope>NUCLEOTIDE SEQUENCE</scope>
</reference>
<dbReference type="InterPro" id="IPR019271">
    <property type="entry name" value="DUF2284_metal-binding"/>
</dbReference>
<protein>
    <recommendedName>
        <fullName evidence="3">Metal-binding protein</fullName>
    </recommendedName>
</protein>